<accession>A0AAU9IL17</accession>
<feature type="signal peptide" evidence="2">
    <location>
        <begin position="1"/>
        <end position="15"/>
    </location>
</feature>
<keyword evidence="4" id="KW-1185">Reference proteome</keyword>
<evidence type="ECO:0000313" key="3">
    <source>
        <dbReference type="EMBL" id="CAG9314173.1"/>
    </source>
</evidence>
<name>A0AAU9IL17_9CILI</name>
<protein>
    <submittedName>
        <fullName evidence="3">Uncharacterized protein</fullName>
    </submittedName>
</protein>
<proteinExistence type="predicted"/>
<evidence type="ECO:0000256" key="1">
    <source>
        <dbReference type="SAM" id="Phobius"/>
    </source>
</evidence>
<feature type="transmembrane region" description="Helical" evidence="1">
    <location>
        <begin position="194"/>
        <end position="216"/>
    </location>
</feature>
<sequence>MRAIVAILILSAVYALEWVNYTVTSLNTEYKEITGKSANLYQLIDTLHSYDQLVNGYNHHLLLLLNNTSTESLSMHFICVYSDFNETDIEITDHTVPEMTLDSKSDDIIANALSKSIKKPKAKLSNLTVYRQDIKFPSYGVGNMTEAINYTLYSSIATYQGNEYIVYASISKDSEKYYAWQTDNSSSKKFGSTLFPITITVIIAVVATFLALYAYVSRRAIPFEKQVDTDPRTLGVEKNIESDR</sequence>
<dbReference type="EMBL" id="CAJZBQ010000011">
    <property type="protein sequence ID" value="CAG9314173.1"/>
    <property type="molecule type" value="Genomic_DNA"/>
</dbReference>
<gene>
    <name evidence="3" type="ORF">BSTOLATCC_MIC9969</name>
</gene>
<evidence type="ECO:0000313" key="4">
    <source>
        <dbReference type="Proteomes" id="UP001162131"/>
    </source>
</evidence>
<keyword evidence="1" id="KW-0472">Membrane</keyword>
<evidence type="ECO:0000256" key="2">
    <source>
        <dbReference type="SAM" id="SignalP"/>
    </source>
</evidence>
<dbReference type="AlphaFoldDB" id="A0AAU9IL17"/>
<keyword evidence="1" id="KW-0812">Transmembrane</keyword>
<keyword evidence="2" id="KW-0732">Signal</keyword>
<organism evidence="3 4">
    <name type="scientific">Blepharisma stoltei</name>
    <dbReference type="NCBI Taxonomy" id="1481888"/>
    <lineage>
        <taxon>Eukaryota</taxon>
        <taxon>Sar</taxon>
        <taxon>Alveolata</taxon>
        <taxon>Ciliophora</taxon>
        <taxon>Postciliodesmatophora</taxon>
        <taxon>Heterotrichea</taxon>
        <taxon>Heterotrichida</taxon>
        <taxon>Blepharismidae</taxon>
        <taxon>Blepharisma</taxon>
    </lineage>
</organism>
<keyword evidence="1" id="KW-1133">Transmembrane helix</keyword>
<comment type="caution">
    <text evidence="3">The sequence shown here is derived from an EMBL/GenBank/DDBJ whole genome shotgun (WGS) entry which is preliminary data.</text>
</comment>
<feature type="chain" id="PRO_5043684140" evidence="2">
    <location>
        <begin position="16"/>
        <end position="244"/>
    </location>
</feature>
<reference evidence="3" key="1">
    <citation type="submission" date="2021-09" db="EMBL/GenBank/DDBJ databases">
        <authorList>
            <consortium name="AG Swart"/>
            <person name="Singh M."/>
            <person name="Singh A."/>
            <person name="Seah K."/>
            <person name="Emmerich C."/>
        </authorList>
    </citation>
    <scope>NUCLEOTIDE SEQUENCE</scope>
    <source>
        <strain evidence="3">ATCC30299</strain>
    </source>
</reference>
<dbReference type="Proteomes" id="UP001162131">
    <property type="component" value="Unassembled WGS sequence"/>
</dbReference>